<dbReference type="Proteomes" id="UP000193411">
    <property type="component" value="Unassembled WGS sequence"/>
</dbReference>
<keyword evidence="4" id="KW-1185">Reference proteome</keyword>
<keyword evidence="2" id="KW-0732">Signal</keyword>
<feature type="non-terminal residue" evidence="3">
    <location>
        <position position="153"/>
    </location>
</feature>
<dbReference type="EMBL" id="MCFL01000002">
    <property type="protein sequence ID" value="ORZ40897.1"/>
    <property type="molecule type" value="Genomic_DNA"/>
</dbReference>
<feature type="compositionally biased region" description="Polar residues" evidence="1">
    <location>
        <begin position="89"/>
        <end position="99"/>
    </location>
</feature>
<evidence type="ECO:0000313" key="3">
    <source>
        <dbReference type="EMBL" id="ORZ40897.1"/>
    </source>
</evidence>
<gene>
    <name evidence="3" type="ORF">BCR44DRAFT_1423994</name>
</gene>
<evidence type="ECO:0000313" key="4">
    <source>
        <dbReference type="Proteomes" id="UP000193411"/>
    </source>
</evidence>
<feature type="chain" id="PRO_5013118923" evidence="2">
    <location>
        <begin position="18"/>
        <end position="153"/>
    </location>
</feature>
<dbReference type="AlphaFoldDB" id="A0A1Y2I208"/>
<accession>A0A1Y2I208</accession>
<name>A0A1Y2I208_9FUNG</name>
<evidence type="ECO:0000256" key="2">
    <source>
        <dbReference type="SAM" id="SignalP"/>
    </source>
</evidence>
<feature type="compositionally biased region" description="Low complexity" evidence="1">
    <location>
        <begin position="120"/>
        <end position="132"/>
    </location>
</feature>
<reference evidence="3 4" key="1">
    <citation type="submission" date="2016-07" db="EMBL/GenBank/DDBJ databases">
        <title>Pervasive Adenine N6-methylation of Active Genes in Fungi.</title>
        <authorList>
            <consortium name="DOE Joint Genome Institute"/>
            <person name="Mondo S.J."/>
            <person name="Dannebaum R.O."/>
            <person name="Kuo R.C."/>
            <person name="Labutti K."/>
            <person name="Haridas S."/>
            <person name="Kuo A."/>
            <person name="Salamov A."/>
            <person name="Ahrendt S.R."/>
            <person name="Lipzen A."/>
            <person name="Sullivan W."/>
            <person name="Andreopoulos W.B."/>
            <person name="Clum A."/>
            <person name="Lindquist E."/>
            <person name="Daum C."/>
            <person name="Ramamoorthy G.K."/>
            <person name="Gryganskyi A."/>
            <person name="Culley D."/>
            <person name="Magnuson J.K."/>
            <person name="James T.Y."/>
            <person name="O'Malley M.A."/>
            <person name="Stajich J.E."/>
            <person name="Spatafora J.W."/>
            <person name="Visel A."/>
            <person name="Grigoriev I.V."/>
        </authorList>
    </citation>
    <scope>NUCLEOTIDE SEQUENCE [LARGE SCALE GENOMIC DNA]</scope>
    <source>
        <strain evidence="3 4">PL171</strain>
    </source>
</reference>
<comment type="caution">
    <text evidence="3">The sequence shown here is derived from an EMBL/GenBank/DDBJ whole genome shotgun (WGS) entry which is preliminary data.</text>
</comment>
<organism evidence="3 4">
    <name type="scientific">Catenaria anguillulae PL171</name>
    <dbReference type="NCBI Taxonomy" id="765915"/>
    <lineage>
        <taxon>Eukaryota</taxon>
        <taxon>Fungi</taxon>
        <taxon>Fungi incertae sedis</taxon>
        <taxon>Blastocladiomycota</taxon>
        <taxon>Blastocladiomycetes</taxon>
        <taxon>Blastocladiales</taxon>
        <taxon>Catenariaceae</taxon>
        <taxon>Catenaria</taxon>
    </lineage>
</organism>
<dbReference type="OrthoDB" id="542931at2759"/>
<feature type="signal peptide" evidence="2">
    <location>
        <begin position="1"/>
        <end position="17"/>
    </location>
</feature>
<proteinExistence type="predicted"/>
<feature type="region of interest" description="Disordered" evidence="1">
    <location>
        <begin position="89"/>
        <end position="153"/>
    </location>
</feature>
<evidence type="ECO:0000256" key="1">
    <source>
        <dbReference type="SAM" id="MobiDB-lite"/>
    </source>
</evidence>
<sequence length="153" mass="16018">MWWAANLLGVLITSTLGERLCLKKELEPIRWCWTKARQAQDQGRRRIERFVGQSNQQQFWDWQGGPSAQATSASGDAWPLQNLWRNDVGSSTLRGSNSGAAHGLVASGQATSPGGGGTDSLALLPSPSAASLTPVGNGSGTGQAVEGTAVGKT</sequence>
<protein>
    <submittedName>
        <fullName evidence="3">Uncharacterized protein</fullName>
    </submittedName>
</protein>